<evidence type="ECO:0000313" key="3">
    <source>
        <dbReference type="Proteomes" id="UP000653343"/>
    </source>
</evidence>
<dbReference type="Pfam" id="PF06877">
    <property type="entry name" value="RraB"/>
    <property type="match status" value="1"/>
</dbReference>
<sequence length="215" mass="23726">MNPVQTFWQDFVRLLPQLTEGEDPSASAMDALLNALQEIDERLYFFIGSTDTGMDLILSAEGYSDLMPLLNQIKASSPVVPGWQTVITYEADLLFGQRNLRVFPETENGDVLYKMGRKGDALWLSRPVNFSVVLPDMQAAKQFATQLKQDGYRFEVSSYDGAKDMQAQAEITLELIPGIENIDNAEKMLAALALSFGGRNDGWGCGEVSAADKSV</sequence>
<gene>
    <name evidence="2" type="ORF">GCM10010946_12490</name>
</gene>
<name>A0ABQ2XVH2_9BURK</name>
<evidence type="ECO:0000313" key="2">
    <source>
        <dbReference type="EMBL" id="GGX36308.1"/>
    </source>
</evidence>
<dbReference type="RefSeq" id="WP_189356185.1">
    <property type="nucleotide sequence ID" value="NZ_BMYU01000002.1"/>
</dbReference>
<accession>A0ABQ2XVH2</accession>
<proteinExistence type="predicted"/>
<comment type="caution">
    <text evidence="2">The sequence shown here is derived from an EMBL/GenBank/DDBJ whole genome shotgun (WGS) entry which is preliminary data.</text>
</comment>
<dbReference type="EMBL" id="BMYU01000002">
    <property type="protein sequence ID" value="GGX36308.1"/>
    <property type="molecule type" value="Genomic_DNA"/>
</dbReference>
<reference evidence="3" key="1">
    <citation type="journal article" date="2019" name="Int. J. Syst. Evol. Microbiol.">
        <title>The Global Catalogue of Microorganisms (GCM) 10K type strain sequencing project: providing services to taxonomists for standard genome sequencing and annotation.</title>
        <authorList>
            <consortium name="The Broad Institute Genomics Platform"/>
            <consortium name="The Broad Institute Genome Sequencing Center for Infectious Disease"/>
            <person name="Wu L."/>
            <person name="Ma J."/>
        </authorList>
    </citation>
    <scope>NUCLEOTIDE SEQUENCE [LARGE SCALE GENOMIC DNA]</scope>
    <source>
        <strain evidence="3">KCTC 23917</strain>
    </source>
</reference>
<dbReference type="Gene3D" id="3.30.70.970">
    <property type="entry name" value="RraB-like"/>
    <property type="match status" value="1"/>
</dbReference>
<dbReference type="InterPro" id="IPR036701">
    <property type="entry name" value="RraB-like_sf"/>
</dbReference>
<dbReference type="Proteomes" id="UP000653343">
    <property type="component" value="Unassembled WGS sequence"/>
</dbReference>
<dbReference type="InterPro" id="IPR009671">
    <property type="entry name" value="RraB_dom"/>
</dbReference>
<evidence type="ECO:0000259" key="1">
    <source>
        <dbReference type="Pfam" id="PF06877"/>
    </source>
</evidence>
<protein>
    <recommendedName>
        <fullName evidence="1">Regulator of ribonuclease activity B domain-containing protein</fullName>
    </recommendedName>
</protein>
<organism evidence="2 3">
    <name type="scientific">Undibacterium squillarum</name>
    <dbReference type="NCBI Taxonomy" id="1131567"/>
    <lineage>
        <taxon>Bacteria</taxon>
        <taxon>Pseudomonadati</taxon>
        <taxon>Pseudomonadota</taxon>
        <taxon>Betaproteobacteria</taxon>
        <taxon>Burkholderiales</taxon>
        <taxon>Oxalobacteraceae</taxon>
        <taxon>Undibacterium</taxon>
    </lineage>
</organism>
<feature type="domain" description="Regulator of ribonuclease activity B" evidence="1">
    <location>
        <begin position="106"/>
        <end position="205"/>
    </location>
</feature>
<dbReference type="SUPFAM" id="SSF89946">
    <property type="entry name" value="Hypothetical protein VC0424"/>
    <property type="match status" value="1"/>
</dbReference>
<keyword evidence="3" id="KW-1185">Reference proteome</keyword>